<dbReference type="Proteomes" id="UP000038010">
    <property type="component" value="Unassembled WGS sequence"/>
</dbReference>
<dbReference type="RefSeq" id="XP_017996942.1">
    <property type="nucleotide sequence ID" value="XM_018146242.1"/>
</dbReference>
<sequence>MSSGEQGARQPGAEPNGLAPNGNQPIKKKLILNAFAMNTPGHLSPGLWAHPTNRTAEYKKLGFWTDLAQLLDKAGFHSLFLADVLGCYDVYKGPANHGPALGSGAQFPINDPLYLVPAMAAVTKNLTFGVTASTTYEHPYALARRYSTVDHYSEGRVAWNIVTSYLDSAARNFGLDTQVPHDTRYEIAEEYMTVLYKLWEGSWRDDAVLEDKASGVYADGSRVRQINHKGKHYNVPGPHICEPSPQRTPMLFQAGTSKAGRAFGGKHAEVVFAGAQLPEKLRPSVDALRQLAQEQGRDPQHIKVIASMCIIVAATDEEAQAKHAELLSWGNKEGALALFGGWTGIDLSTYTDDEDFRFVKLPAIQSIIHGWADNVPGSQDLKWNKARIAEYLILGGMNAKIVGSPKTVADELERWVEIADIDGFNCSHATNPGTFEDIIEFVLPELKRRGIFRESIKEGATAREQFFGQSRLLDDHPGTKFRWNIGEETPKYDQNGTHTSEVNGA</sequence>
<keyword evidence="4" id="KW-0560">Oxidoreductase</keyword>
<name>A0A0N0NJS2_9EURO</name>
<dbReference type="AlphaFoldDB" id="A0A0N0NJS2"/>
<keyword evidence="5" id="KW-1185">Reference proteome</keyword>
<dbReference type="InterPro" id="IPR016215">
    <property type="entry name" value="NTA_MOA"/>
</dbReference>
<feature type="region of interest" description="Disordered" evidence="2">
    <location>
        <begin position="1"/>
        <end position="22"/>
    </location>
</feature>
<comment type="caution">
    <text evidence="4">The sequence shown here is derived from an EMBL/GenBank/DDBJ whole genome shotgun (WGS) entry which is preliminary data.</text>
</comment>
<dbReference type="InterPro" id="IPR011251">
    <property type="entry name" value="Luciferase-like_dom"/>
</dbReference>
<dbReference type="GeneID" id="28738122"/>
<comment type="similarity">
    <text evidence="1">Belongs to the NtaA/SnaA/DszA monooxygenase family.</text>
</comment>
<dbReference type="SUPFAM" id="SSF51679">
    <property type="entry name" value="Bacterial luciferase-like"/>
    <property type="match status" value="1"/>
</dbReference>
<evidence type="ECO:0000313" key="5">
    <source>
        <dbReference type="Proteomes" id="UP000038010"/>
    </source>
</evidence>
<dbReference type="Pfam" id="PF00296">
    <property type="entry name" value="Bac_luciferase"/>
    <property type="match status" value="1"/>
</dbReference>
<dbReference type="GO" id="GO:0004497">
    <property type="term" value="F:monooxygenase activity"/>
    <property type="evidence" value="ECO:0007669"/>
    <property type="project" value="UniProtKB-KW"/>
</dbReference>
<dbReference type="STRING" id="1664694.A0A0N0NJS2"/>
<dbReference type="PIRSF" id="PIRSF000337">
    <property type="entry name" value="NTA_MOA"/>
    <property type="match status" value="1"/>
</dbReference>
<dbReference type="GO" id="GO:0016705">
    <property type="term" value="F:oxidoreductase activity, acting on paired donors, with incorporation or reduction of molecular oxygen"/>
    <property type="evidence" value="ECO:0007669"/>
    <property type="project" value="InterPro"/>
</dbReference>
<dbReference type="EMBL" id="LFJN01000027">
    <property type="protein sequence ID" value="KPI36979.1"/>
    <property type="molecule type" value="Genomic_DNA"/>
</dbReference>
<evidence type="ECO:0000256" key="2">
    <source>
        <dbReference type="SAM" id="MobiDB-lite"/>
    </source>
</evidence>
<organism evidence="4 5">
    <name type="scientific">Cyphellophora attinorum</name>
    <dbReference type="NCBI Taxonomy" id="1664694"/>
    <lineage>
        <taxon>Eukaryota</taxon>
        <taxon>Fungi</taxon>
        <taxon>Dikarya</taxon>
        <taxon>Ascomycota</taxon>
        <taxon>Pezizomycotina</taxon>
        <taxon>Eurotiomycetes</taxon>
        <taxon>Chaetothyriomycetidae</taxon>
        <taxon>Chaetothyriales</taxon>
        <taxon>Cyphellophoraceae</taxon>
        <taxon>Cyphellophora</taxon>
    </lineage>
</organism>
<dbReference type="PANTHER" id="PTHR30011:SF41">
    <property type="entry name" value="XENOBIOTIC COMPOUND MONOOXYGENASE, DSZA FAMILY (AFU_ORTHOLOGUE AFUA_3G15040)"/>
    <property type="match status" value="1"/>
</dbReference>
<evidence type="ECO:0000259" key="3">
    <source>
        <dbReference type="Pfam" id="PF00296"/>
    </source>
</evidence>
<feature type="domain" description="Luciferase-like" evidence="3">
    <location>
        <begin position="59"/>
        <end position="418"/>
    </location>
</feature>
<reference evidence="4 5" key="1">
    <citation type="submission" date="2015-06" db="EMBL/GenBank/DDBJ databases">
        <title>Draft genome of the ant-associated black yeast Phialophora attae CBS 131958.</title>
        <authorList>
            <person name="Moreno L.F."/>
            <person name="Stielow B.J."/>
            <person name="de Hoog S."/>
            <person name="Vicente V.A."/>
            <person name="Weiss V.A."/>
            <person name="de Vries M."/>
            <person name="Cruz L.M."/>
            <person name="Souza E.M."/>
        </authorList>
    </citation>
    <scope>NUCLEOTIDE SEQUENCE [LARGE SCALE GENOMIC DNA]</scope>
    <source>
        <strain evidence="4 5">CBS 131958</strain>
    </source>
</reference>
<dbReference type="InterPro" id="IPR051260">
    <property type="entry name" value="Diverse_substr_monoxygenases"/>
</dbReference>
<evidence type="ECO:0000313" key="4">
    <source>
        <dbReference type="EMBL" id="KPI36979.1"/>
    </source>
</evidence>
<accession>A0A0N0NJS2</accession>
<dbReference type="VEuPathDB" id="FungiDB:AB675_5987"/>
<dbReference type="Gene3D" id="3.20.20.30">
    <property type="entry name" value="Luciferase-like domain"/>
    <property type="match status" value="1"/>
</dbReference>
<dbReference type="OrthoDB" id="5561043at2759"/>
<gene>
    <name evidence="4" type="ORF">AB675_5987</name>
</gene>
<proteinExistence type="inferred from homology"/>
<dbReference type="NCBIfam" id="TIGR03860">
    <property type="entry name" value="FMN_nitrolo"/>
    <property type="match status" value="1"/>
</dbReference>
<dbReference type="InterPro" id="IPR036661">
    <property type="entry name" value="Luciferase-like_sf"/>
</dbReference>
<dbReference type="PANTHER" id="PTHR30011">
    <property type="entry name" value="ALKANESULFONATE MONOOXYGENASE-RELATED"/>
    <property type="match status" value="1"/>
</dbReference>
<evidence type="ECO:0000256" key="1">
    <source>
        <dbReference type="ARBA" id="ARBA00033748"/>
    </source>
</evidence>
<protein>
    <submittedName>
        <fullName evidence="4">Dimethyl-sulfide monooxygenase</fullName>
    </submittedName>
</protein>
<keyword evidence="4" id="KW-0503">Monooxygenase</keyword>